<proteinExistence type="predicted"/>
<organism evidence="1 2">
    <name type="scientific">Pseudomonas fluorescens</name>
    <dbReference type="NCBI Taxonomy" id="294"/>
    <lineage>
        <taxon>Bacteria</taxon>
        <taxon>Pseudomonadati</taxon>
        <taxon>Pseudomonadota</taxon>
        <taxon>Gammaproteobacteria</taxon>
        <taxon>Pseudomonadales</taxon>
        <taxon>Pseudomonadaceae</taxon>
        <taxon>Pseudomonas</taxon>
    </lineage>
</organism>
<protein>
    <submittedName>
        <fullName evidence="1">Uncharacterized protein</fullName>
    </submittedName>
</protein>
<evidence type="ECO:0000313" key="2">
    <source>
        <dbReference type="Proteomes" id="UP000381378"/>
    </source>
</evidence>
<evidence type="ECO:0000313" key="1">
    <source>
        <dbReference type="EMBL" id="VVQ12726.1"/>
    </source>
</evidence>
<gene>
    <name evidence="1" type="ORF">PS928_03915</name>
</gene>
<dbReference type="EMBL" id="CABVJF010000015">
    <property type="protein sequence ID" value="VVQ12726.1"/>
    <property type="molecule type" value="Genomic_DNA"/>
</dbReference>
<name>A0A5E7URH6_PSEFL</name>
<reference evidence="1 2" key="1">
    <citation type="submission" date="2019-09" db="EMBL/GenBank/DDBJ databases">
        <authorList>
            <person name="Chandra G."/>
            <person name="Truman W A."/>
        </authorList>
    </citation>
    <scope>NUCLEOTIDE SEQUENCE [LARGE SCALE GENOMIC DNA]</scope>
    <source>
        <strain evidence="1">PS928</strain>
    </source>
</reference>
<dbReference type="Proteomes" id="UP000381378">
    <property type="component" value="Unassembled WGS sequence"/>
</dbReference>
<dbReference type="AlphaFoldDB" id="A0A5E7URH6"/>
<accession>A0A5E7URH6</accession>
<sequence>MKAAMARDEAGTANAKFWNRSNPVSCNRK</sequence>